<dbReference type="AlphaFoldDB" id="A0A6X4P4P2"/>
<dbReference type="PROSITE" id="PS51756">
    <property type="entry name" value="LXG"/>
    <property type="match status" value="1"/>
</dbReference>
<dbReference type="Proteomes" id="UP000844471">
    <property type="component" value="Unassembled WGS sequence"/>
</dbReference>
<organism evidence="2">
    <name type="scientific">Listeria monocytogenes</name>
    <dbReference type="NCBI Taxonomy" id="1639"/>
    <lineage>
        <taxon>Bacteria</taxon>
        <taxon>Bacillati</taxon>
        <taxon>Bacillota</taxon>
        <taxon>Bacilli</taxon>
        <taxon>Bacillales</taxon>
        <taxon>Listeriaceae</taxon>
        <taxon>Listeria</taxon>
    </lineage>
</organism>
<comment type="caution">
    <text evidence="2">The sequence shown here is derived from an EMBL/GenBank/DDBJ whole genome shotgun (WGS) entry which is preliminary data.</text>
</comment>
<comment type="similarity">
    <text evidence="1">In the N-terminal section; belongs to the LXG family.</text>
</comment>
<dbReference type="RefSeq" id="WP_069008957.1">
    <property type="nucleotide sequence ID" value="NZ_JBEQPT010000001.1"/>
</dbReference>
<reference evidence="2" key="1">
    <citation type="journal article" date="2018" name="Genome Biol.">
        <title>SKESA: strategic k-mer extension for scrupulous assemblies.</title>
        <authorList>
            <person name="Souvorov A."/>
            <person name="Agarwala R."/>
            <person name="Lipman D.J."/>
        </authorList>
    </citation>
    <scope>NUCLEOTIDE SEQUENCE [LARGE SCALE GENOMIC DNA]</scope>
    <source>
        <strain evidence="2">HPB3501</strain>
    </source>
</reference>
<gene>
    <name evidence="2" type="ORF">GIH49_02200</name>
</gene>
<dbReference type="Pfam" id="PF04740">
    <property type="entry name" value="LXG"/>
    <property type="match status" value="1"/>
</dbReference>
<sequence length="466" mass="52976">MTRIDIAEVNHFSHELKTANQQAKTQITAIYNAITAYLQDDSLSGEAISASKGYYAATYLPLCASIKQALQVSEESLRKYITDFHSQVDSSPSAKIDADGLYELDQKINRLENKLEHIQLELSSMTAVSRQGEINALQTQIFASYKKEQLLEKFLDFERAHSHFFQELSDLAQAINRGVRDIQANISFNSQTGMYKVDKLDASNFERLVDLYASQKAIDDKVKAMEDIGMLPYIPEGNRAGYVTTNGKLNTEATLDLVNQQMIYWQNETGMRELFGVGAFYRAVYGLDAVTAERIGGGQRLVDGSTVFLQYVGAFGVSGFYAEFGQVEKLKYITTTGVKLKGNPWETTTVLGTYTEDTRNILTELGNKKSVNFGMKKGKLNLLNTPDEFYITPLQFWDEYNQPWLDEVIKRRDPVKIATSPINDNLYRFNEKTFEQELTGFGKEYFYLKEHGYEFDSKTSEMKYKK</sequence>
<name>A0A6X4P4P2_LISMN</name>
<evidence type="ECO:0000256" key="1">
    <source>
        <dbReference type="ARBA" id="ARBA00034117"/>
    </source>
</evidence>
<proteinExistence type="inferred from homology"/>
<accession>A0A6X4P4P2</accession>
<reference evidence="2" key="2">
    <citation type="submission" date="2019-11" db="EMBL/GenBank/DDBJ databases">
        <authorList>
            <consortium name="NCBI Pathogen Detection Project"/>
        </authorList>
    </citation>
    <scope>NUCLEOTIDE SEQUENCE</scope>
    <source>
        <strain evidence="2">HPB3501</strain>
    </source>
</reference>
<dbReference type="EMBL" id="DAAEZQ010000001">
    <property type="protein sequence ID" value="HAA9720952.1"/>
    <property type="molecule type" value="Genomic_DNA"/>
</dbReference>
<dbReference type="InterPro" id="IPR006829">
    <property type="entry name" value="LXG_dom"/>
</dbReference>
<evidence type="ECO:0000313" key="2">
    <source>
        <dbReference type="EMBL" id="HAA9720952.1"/>
    </source>
</evidence>
<protein>
    <submittedName>
        <fullName evidence="2">Uncharacterized protein</fullName>
    </submittedName>
</protein>